<dbReference type="Proteomes" id="UP000694569">
    <property type="component" value="Unplaced"/>
</dbReference>
<proteinExistence type="predicted"/>
<feature type="compositionally biased region" description="Basic and acidic residues" evidence="2">
    <location>
        <begin position="210"/>
        <end position="246"/>
    </location>
</feature>
<feature type="compositionally biased region" description="Basic and acidic residues" evidence="2">
    <location>
        <begin position="114"/>
        <end position="127"/>
    </location>
</feature>
<accession>A0A8C5N0C9</accession>
<dbReference type="AlphaFoldDB" id="A0A8C5N0C9"/>
<name>A0A8C5N0C9_9ANUR</name>
<dbReference type="OrthoDB" id="9449914at2759"/>
<dbReference type="Pfam" id="PF15304">
    <property type="entry name" value="AKAP2_C"/>
    <property type="match status" value="1"/>
</dbReference>
<reference evidence="4" key="1">
    <citation type="submission" date="2025-08" db="UniProtKB">
        <authorList>
            <consortium name="Ensembl"/>
        </authorList>
    </citation>
    <scope>IDENTIFICATION</scope>
</reference>
<keyword evidence="5" id="KW-1185">Reference proteome</keyword>
<sequence length="571" mass="61952">MDTTKHPYDTCVKETVTPVKEVRTYGEGGGESSAGEHGTEEDILSAVKVTGSGVQVTAEEAGEAVMGADTLEVGKDIQVAGGETVTRLPVTGEETDTLTRVRGEEAEVTGNKSGVEEHKSSLTEKSPEPPFACTPSAVEEFTGARVKSAEDEADVAGDSGTGGQVSASGEKAERKVTPDPSLVPSGEGAAGPDRPAACREKEWPPLMCTGREERADAAGQAEIREEKVTEKELRLETPEMKDREYVEADAMPPAETPIEREIRLAIERENILRQERGICSPTGQQELVEVRRRTLVVEKGPPVGKERQLAGAQMQRDIQLESRREQDLVQLGKVMGTYDRGPQQELQERKQVFENVSTVPSEPVFKKRQSASLQAAGGKTPISVAPALSVNWPHGAPKPGGRKGPSYMEANGSNIILIEHSAVLQRSAPTTNSTLAPADLPRPTKSDSPQPASGKPYQATRSSSPRSLLEREIEEVQEREKALRKQRTSVYGSNESLVDGPKRRSENRGDVLSGIYQPERPNWRKLDVNWPPNPDAMTNGQQADQSLDGPRRQRSALIRSWEAGTPSPLNE</sequence>
<dbReference type="PANTHER" id="PTHR18839:SF6">
    <property type="match status" value="1"/>
</dbReference>
<organism evidence="4 5">
    <name type="scientific">Leptobrachium leishanense</name>
    <name type="common">Leishan spiny toad</name>
    <dbReference type="NCBI Taxonomy" id="445787"/>
    <lineage>
        <taxon>Eukaryota</taxon>
        <taxon>Metazoa</taxon>
        <taxon>Chordata</taxon>
        <taxon>Craniata</taxon>
        <taxon>Vertebrata</taxon>
        <taxon>Euteleostomi</taxon>
        <taxon>Amphibia</taxon>
        <taxon>Batrachia</taxon>
        <taxon>Anura</taxon>
        <taxon>Pelobatoidea</taxon>
        <taxon>Megophryidae</taxon>
        <taxon>Leptobrachium</taxon>
    </lineage>
</organism>
<feature type="compositionally biased region" description="Polar residues" evidence="2">
    <location>
        <begin position="536"/>
        <end position="545"/>
    </location>
</feature>
<reference evidence="4" key="2">
    <citation type="submission" date="2025-09" db="UniProtKB">
        <authorList>
            <consortium name="Ensembl"/>
        </authorList>
    </citation>
    <scope>IDENTIFICATION</scope>
</reference>
<evidence type="ECO:0000313" key="5">
    <source>
        <dbReference type="Proteomes" id="UP000694569"/>
    </source>
</evidence>
<feature type="region of interest" description="Disordered" evidence="2">
    <location>
        <begin position="427"/>
        <end position="571"/>
    </location>
</feature>
<keyword evidence="1" id="KW-0175">Coiled coil</keyword>
<dbReference type="GeneTree" id="ENSGT01100000266472"/>
<feature type="compositionally biased region" description="Basic and acidic residues" evidence="2">
    <location>
        <begin position="468"/>
        <end position="483"/>
    </location>
</feature>
<feature type="region of interest" description="Disordered" evidence="2">
    <location>
        <begin position="89"/>
        <end position="257"/>
    </location>
</feature>
<feature type="domain" description="A-kinase anchor protein 2 C-terminal" evidence="3">
    <location>
        <begin position="453"/>
        <end position="564"/>
    </location>
</feature>
<dbReference type="PANTHER" id="PTHR18839">
    <property type="entry name" value="MITOTIC INTERACTOR AND SUBSTRATE OF PLK1 MISP FAMILY MEMBER"/>
    <property type="match status" value="1"/>
</dbReference>
<feature type="region of interest" description="Disordered" evidence="2">
    <location>
        <begin position="22"/>
        <end position="42"/>
    </location>
</feature>
<protein>
    <recommendedName>
        <fullName evidence="3">A-kinase anchor protein 2 C-terminal domain-containing protein</fullName>
    </recommendedName>
</protein>
<feature type="compositionally biased region" description="Basic and acidic residues" evidence="2">
    <location>
        <begin position="500"/>
        <end position="509"/>
    </location>
</feature>
<dbReference type="InterPro" id="IPR042779">
    <property type="entry name" value="MISP/MISP3-like"/>
</dbReference>
<dbReference type="Ensembl" id="ENSLLET00000023264.1">
    <property type="protein sequence ID" value="ENSLLEP00000022398.1"/>
    <property type="gene ID" value="ENSLLEG00000014216.1"/>
</dbReference>
<evidence type="ECO:0000256" key="2">
    <source>
        <dbReference type="SAM" id="MobiDB-lite"/>
    </source>
</evidence>
<evidence type="ECO:0000259" key="3">
    <source>
        <dbReference type="Pfam" id="PF15304"/>
    </source>
</evidence>
<evidence type="ECO:0000256" key="1">
    <source>
        <dbReference type="ARBA" id="ARBA00023054"/>
    </source>
</evidence>
<evidence type="ECO:0000313" key="4">
    <source>
        <dbReference type="Ensembl" id="ENSLLEP00000022398.1"/>
    </source>
</evidence>
<dbReference type="InterPro" id="IPR029304">
    <property type="entry name" value="AKAP2_C"/>
</dbReference>